<name>A0A1W7A9J5_9STAP</name>
<evidence type="ECO:0000313" key="6">
    <source>
        <dbReference type="Proteomes" id="UP000194154"/>
    </source>
</evidence>
<dbReference type="Proteomes" id="UP000194154">
    <property type="component" value="Chromosome"/>
</dbReference>
<evidence type="ECO:0000256" key="2">
    <source>
        <dbReference type="ARBA" id="ARBA00022801"/>
    </source>
</evidence>
<dbReference type="AlphaFoldDB" id="A0A1W7A9J5"/>
<sequence length="314" mass="35718">MSIVFETTGVFTSLQHIDDVAHAATSLSGPCDSLAHILGNALLGNDITKETLEMTFTAPVIRFEERTLIALTGAEFYAYTDERDIAPFKVHLMEKGDVLKFRQPKKGTRVYMAVAGGMHFVNNPSGNIVLKAGTRIELERDYNELQKKLFVNLEYQKHAAWGIDAYSLARLYYSDVFHIIGTTALDTLSSKQLTQDIYTVTQRFDRTGFILDGQKVQVIPNNNTSVERCGTLQITQQHDIAVSLKHITQDDDYVQFGYIADYHLAKLSQKKPGSKLLFKWVDQEEMTRQKESYENWIKTVMHQIAFQHNIELSK</sequence>
<keyword evidence="6" id="KW-1185">Reference proteome</keyword>
<dbReference type="GeneID" id="35294810"/>
<reference evidence="5 6" key="1">
    <citation type="journal article" date="2017" name="Int. J. Syst. Evol. Microbiol.">
        <title>Macrococcus canis sp. nov., a skin bacterium associated with infections in dogs.</title>
        <authorList>
            <person name="Gobeli Brawand S."/>
            <person name="Cotting K."/>
            <person name="Gomez-Sanz E."/>
            <person name="Collaud A."/>
            <person name="Thomann A."/>
            <person name="Brodard I."/>
            <person name="Rodriguez-Campos S."/>
            <person name="Strauss C."/>
            <person name="Perreten V."/>
        </authorList>
    </citation>
    <scope>NUCLEOTIDE SEQUENCE [LARGE SCALE GENOMIC DNA]</scope>
    <source>
        <strain evidence="5 6">KM45013</strain>
    </source>
</reference>
<keyword evidence="3" id="KW-0067">ATP-binding</keyword>
<dbReference type="GO" id="GO:0016787">
    <property type="term" value="F:hydrolase activity"/>
    <property type="evidence" value="ECO:0007669"/>
    <property type="project" value="UniProtKB-KW"/>
</dbReference>
<protein>
    <submittedName>
        <fullName evidence="5">KipI antagonist</fullName>
    </submittedName>
</protein>
<keyword evidence="2" id="KW-0378">Hydrolase</keyword>
<dbReference type="EMBL" id="CP021059">
    <property type="protein sequence ID" value="ARQ06323.1"/>
    <property type="molecule type" value="Genomic_DNA"/>
</dbReference>
<evidence type="ECO:0000256" key="1">
    <source>
        <dbReference type="ARBA" id="ARBA00022741"/>
    </source>
</evidence>
<organism evidence="5 6">
    <name type="scientific">Macrococcoides canis</name>
    <dbReference type="NCBI Taxonomy" id="1855823"/>
    <lineage>
        <taxon>Bacteria</taxon>
        <taxon>Bacillati</taxon>
        <taxon>Bacillota</taxon>
        <taxon>Bacilli</taxon>
        <taxon>Bacillales</taxon>
        <taxon>Staphylococcaceae</taxon>
        <taxon>Macrococcoides</taxon>
    </lineage>
</organism>
<evidence type="ECO:0000259" key="4">
    <source>
        <dbReference type="SMART" id="SM00797"/>
    </source>
</evidence>
<dbReference type="GO" id="GO:0005524">
    <property type="term" value="F:ATP binding"/>
    <property type="evidence" value="ECO:0007669"/>
    <property type="project" value="UniProtKB-KW"/>
</dbReference>
<evidence type="ECO:0000313" key="5">
    <source>
        <dbReference type="EMBL" id="ARQ06323.1"/>
    </source>
</evidence>
<dbReference type="InterPro" id="IPR029000">
    <property type="entry name" value="Cyclophilin-like_dom_sf"/>
</dbReference>
<dbReference type="KEGG" id="mcak:MCCS_06730"/>
<dbReference type="Gene3D" id="2.40.100.10">
    <property type="entry name" value="Cyclophilin-like"/>
    <property type="match status" value="1"/>
</dbReference>
<gene>
    <name evidence="5" type="primary">kipA_1</name>
    <name evidence="5" type="ORF">MCCS_06730</name>
</gene>
<dbReference type="PANTHER" id="PTHR43309">
    <property type="entry name" value="5-OXOPROLINASE SUBUNIT C"/>
    <property type="match status" value="1"/>
</dbReference>
<dbReference type="Pfam" id="PF02626">
    <property type="entry name" value="CT_A_B"/>
    <property type="match status" value="1"/>
</dbReference>
<accession>A0A1W7A9J5</accession>
<dbReference type="RefSeq" id="WP_086041999.1">
    <property type="nucleotide sequence ID" value="NZ_CBCRZA010000001.1"/>
</dbReference>
<dbReference type="SMART" id="SM00797">
    <property type="entry name" value="AHS2"/>
    <property type="match status" value="1"/>
</dbReference>
<feature type="domain" description="Carboxyltransferase" evidence="4">
    <location>
        <begin position="28"/>
        <end position="296"/>
    </location>
</feature>
<dbReference type="STRING" id="1855823.MCCS_06730"/>
<keyword evidence="1" id="KW-0547">Nucleotide-binding</keyword>
<dbReference type="OrthoDB" id="9782422at2"/>
<dbReference type="PANTHER" id="PTHR43309:SF5">
    <property type="entry name" value="5-OXOPROLINASE SUBUNIT C"/>
    <property type="match status" value="1"/>
</dbReference>
<evidence type="ECO:0000256" key="3">
    <source>
        <dbReference type="ARBA" id="ARBA00022840"/>
    </source>
</evidence>
<proteinExistence type="predicted"/>
<dbReference type="InterPro" id="IPR003778">
    <property type="entry name" value="CT_A_B"/>
</dbReference>
<dbReference type="InterPro" id="IPR052708">
    <property type="entry name" value="PxpC"/>
</dbReference>